<keyword evidence="2" id="KW-1185">Reference proteome</keyword>
<name>A0ACB8QUD2_9AGAM</name>
<reference evidence="1" key="1">
    <citation type="submission" date="2021-02" db="EMBL/GenBank/DDBJ databases">
        <authorList>
            <consortium name="DOE Joint Genome Institute"/>
            <person name="Ahrendt S."/>
            <person name="Looney B.P."/>
            <person name="Miyauchi S."/>
            <person name="Morin E."/>
            <person name="Drula E."/>
            <person name="Courty P.E."/>
            <person name="Chicoki N."/>
            <person name="Fauchery L."/>
            <person name="Kohler A."/>
            <person name="Kuo A."/>
            <person name="Labutti K."/>
            <person name="Pangilinan J."/>
            <person name="Lipzen A."/>
            <person name="Riley R."/>
            <person name="Andreopoulos W."/>
            <person name="He G."/>
            <person name="Johnson J."/>
            <person name="Barry K.W."/>
            <person name="Grigoriev I.V."/>
            <person name="Nagy L."/>
            <person name="Hibbett D."/>
            <person name="Henrissat B."/>
            <person name="Matheny P.B."/>
            <person name="Labbe J."/>
            <person name="Martin F."/>
        </authorList>
    </citation>
    <scope>NUCLEOTIDE SEQUENCE</scope>
    <source>
        <strain evidence="1">EC-137</strain>
    </source>
</reference>
<reference evidence="1" key="2">
    <citation type="journal article" date="2022" name="New Phytol.">
        <title>Evolutionary transition to the ectomycorrhizal habit in the genomes of a hyperdiverse lineage of mushroom-forming fungi.</title>
        <authorList>
            <person name="Looney B."/>
            <person name="Miyauchi S."/>
            <person name="Morin E."/>
            <person name="Drula E."/>
            <person name="Courty P.E."/>
            <person name="Kohler A."/>
            <person name="Kuo A."/>
            <person name="LaButti K."/>
            <person name="Pangilinan J."/>
            <person name="Lipzen A."/>
            <person name="Riley R."/>
            <person name="Andreopoulos W."/>
            <person name="He G."/>
            <person name="Johnson J."/>
            <person name="Nolan M."/>
            <person name="Tritt A."/>
            <person name="Barry K.W."/>
            <person name="Grigoriev I.V."/>
            <person name="Nagy L.G."/>
            <person name="Hibbett D."/>
            <person name="Henrissat B."/>
            <person name="Matheny P.B."/>
            <person name="Labbe J."/>
            <person name="Martin F.M."/>
        </authorList>
    </citation>
    <scope>NUCLEOTIDE SEQUENCE</scope>
    <source>
        <strain evidence="1">EC-137</strain>
    </source>
</reference>
<gene>
    <name evidence="1" type="ORF">K488DRAFT_68656</name>
</gene>
<dbReference type="EMBL" id="MU273489">
    <property type="protein sequence ID" value="KAI0035160.1"/>
    <property type="molecule type" value="Genomic_DNA"/>
</dbReference>
<organism evidence="1 2">
    <name type="scientific">Vararia minispora EC-137</name>
    <dbReference type="NCBI Taxonomy" id="1314806"/>
    <lineage>
        <taxon>Eukaryota</taxon>
        <taxon>Fungi</taxon>
        <taxon>Dikarya</taxon>
        <taxon>Basidiomycota</taxon>
        <taxon>Agaricomycotina</taxon>
        <taxon>Agaricomycetes</taxon>
        <taxon>Russulales</taxon>
        <taxon>Lachnocladiaceae</taxon>
        <taxon>Vararia</taxon>
    </lineage>
</organism>
<dbReference type="Proteomes" id="UP000814128">
    <property type="component" value="Unassembled WGS sequence"/>
</dbReference>
<evidence type="ECO:0000313" key="1">
    <source>
        <dbReference type="EMBL" id="KAI0035160.1"/>
    </source>
</evidence>
<sequence length="536" mass="60567">MPPGLSKVKLDIQVDDSDTERQMLSPLDSHLALGDHYIAYPAHFTAPDRHGKRRESVGGHLLEHVSDNLLAKNFNGSCPMDAFHHYHLSGDNSLASRSIVSFEHDVSPLTEFSQPVIHEADNFSQNDVFAVTIPFAKGQSVSYALGRLIGKGSYGTVFEAKVLNKSRADQPDHVAIKFISKRRMRQDYWFAERIRQEVKIMKHLGNLNDPLLCGALAVWQSDDWIYIAMKTTLDIFKLFSFELLAAVKALHQQNIVHGDIKPDNILVTRDGHIVLADFTNSEFFEDAPPGSLDYPLPGRTMPTYGTSEYAAPELLRHFAYHKDAAYYYEGISTKVDVWSAGITLAEFATNRVQYITNNDSIGCARELLTYMSTWCLEQDVKHKDLPEGAPYSLQHLLVRLVTKDPVERISVSAALKNTFFDQVRKELVYAHKLDMQNEQSNVDTVLSSTEQYTNFAERGSQQAFEAWRTARIAEAAPQEAEKDETTHSEAEMWAPFHRWLSEKASLEGIVHQVAHIYGTGHAASDRQLKAWYHEDV</sequence>
<accession>A0ACB8QUD2</accession>
<protein>
    <submittedName>
        <fullName evidence="1">Kinase-like domain-containing protein</fullName>
    </submittedName>
</protein>
<proteinExistence type="predicted"/>
<comment type="caution">
    <text evidence="1">The sequence shown here is derived from an EMBL/GenBank/DDBJ whole genome shotgun (WGS) entry which is preliminary data.</text>
</comment>
<evidence type="ECO:0000313" key="2">
    <source>
        <dbReference type="Proteomes" id="UP000814128"/>
    </source>
</evidence>